<keyword evidence="2" id="KW-0479">Metal-binding</keyword>
<name>A0A6A2YUZ2_HIBSY</name>
<accession>A0A6A2YUZ2</accession>
<dbReference type="PANTHER" id="PTHR47955:SF15">
    <property type="entry name" value="CYTOCHROME P450 71A2-LIKE"/>
    <property type="match status" value="1"/>
</dbReference>
<keyword evidence="7" id="KW-1185">Reference proteome</keyword>
<organism evidence="6 7">
    <name type="scientific">Hibiscus syriacus</name>
    <name type="common">Rose of Sharon</name>
    <dbReference type="NCBI Taxonomy" id="106335"/>
    <lineage>
        <taxon>Eukaryota</taxon>
        <taxon>Viridiplantae</taxon>
        <taxon>Streptophyta</taxon>
        <taxon>Embryophyta</taxon>
        <taxon>Tracheophyta</taxon>
        <taxon>Spermatophyta</taxon>
        <taxon>Magnoliopsida</taxon>
        <taxon>eudicotyledons</taxon>
        <taxon>Gunneridae</taxon>
        <taxon>Pentapetalae</taxon>
        <taxon>rosids</taxon>
        <taxon>malvids</taxon>
        <taxon>Malvales</taxon>
        <taxon>Malvaceae</taxon>
        <taxon>Malvoideae</taxon>
        <taxon>Hibiscus</taxon>
    </lineage>
</organism>
<dbReference type="InterPro" id="IPR036396">
    <property type="entry name" value="Cyt_P450_sf"/>
</dbReference>
<keyword evidence="5" id="KW-0472">Membrane</keyword>
<evidence type="ECO:0000313" key="6">
    <source>
        <dbReference type="EMBL" id="KAE8683226.1"/>
    </source>
</evidence>
<dbReference type="GO" id="GO:0004497">
    <property type="term" value="F:monooxygenase activity"/>
    <property type="evidence" value="ECO:0007669"/>
    <property type="project" value="InterPro"/>
</dbReference>
<reference evidence="6" key="1">
    <citation type="submission" date="2019-09" db="EMBL/GenBank/DDBJ databases">
        <title>Draft genome information of white flower Hibiscus syriacus.</title>
        <authorList>
            <person name="Kim Y.-M."/>
        </authorList>
    </citation>
    <scope>NUCLEOTIDE SEQUENCE [LARGE SCALE GENOMIC DNA]</scope>
    <source>
        <strain evidence="6">YM2019G1</strain>
    </source>
</reference>
<evidence type="ECO:0000256" key="3">
    <source>
        <dbReference type="ARBA" id="ARBA00023004"/>
    </source>
</evidence>
<evidence type="ECO:0000256" key="4">
    <source>
        <dbReference type="SAM" id="MobiDB-lite"/>
    </source>
</evidence>
<evidence type="ECO:0000256" key="1">
    <source>
        <dbReference type="ARBA" id="ARBA00010617"/>
    </source>
</evidence>
<evidence type="ECO:0000256" key="5">
    <source>
        <dbReference type="SAM" id="Phobius"/>
    </source>
</evidence>
<proteinExistence type="inferred from homology"/>
<dbReference type="PANTHER" id="PTHR47955">
    <property type="entry name" value="CYTOCHROME P450 FAMILY 71 PROTEIN"/>
    <property type="match status" value="1"/>
</dbReference>
<keyword evidence="5" id="KW-1133">Transmembrane helix</keyword>
<sequence>MELLNIASNPWLPSLILLFSLLIWLKLSKRKRLNLPPSPPKAATHRQHPSSRQSPPQLSPRPLEELRPSLAPTVGYWKQVKKISVLELFSHKRVHSFQFVREEEVEVLVNEIRHKSEEEDGCSKFGQLSKRLLSLTTAFCVGDLFPYLGWLDVLTGYIPSMKALSAEFDAFLDQVIQEHRGLGVGRKHYSDRYFTVALPSKTIINDFSSAYRIHVDNGPSRP</sequence>
<dbReference type="GO" id="GO:0016705">
    <property type="term" value="F:oxidoreductase activity, acting on paired donors, with incorporation or reduction of molecular oxygen"/>
    <property type="evidence" value="ECO:0007669"/>
    <property type="project" value="InterPro"/>
</dbReference>
<dbReference type="GO" id="GO:0020037">
    <property type="term" value="F:heme binding"/>
    <property type="evidence" value="ECO:0007669"/>
    <property type="project" value="InterPro"/>
</dbReference>
<dbReference type="Proteomes" id="UP000436088">
    <property type="component" value="Unassembled WGS sequence"/>
</dbReference>
<keyword evidence="5" id="KW-0812">Transmembrane</keyword>
<comment type="caution">
    <text evidence="6">The sequence shown here is derived from an EMBL/GenBank/DDBJ whole genome shotgun (WGS) entry which is preliminary data.</text>
</comment>
<evidence type="ECO:0000256" key="2">
    <source>
        <dbReference type="ARBA" id="ARBA00022723"/>
    </source>
</evidence>
<feature type="region of interest" description="Disordered" evidence="4">
    <location>
        <begin position="35"/>
        <end position="64"/>
    </location>
</feature>
<gene>
    <name evidence="6" type="ORF">F3Y22_tig00111213pilonHSYRG00495</name>
</gene>
<evidence type="ECO:0000313" key="7">
    <source>
        <dbReference type="Proteomes" id="UP000436088"/>
    </source>
</evidence>
<dbReference type="Gene3D" id="1.10.630.10">
    <property type="entry name" value="Cytochrome P450"/>
    <property type="match status" value="1"/>
</dbReference>
<comment type="similarity">
    <text evidence="1">Belongs to the cytochrome P450 family.</text>
</comment>
<keyword evidence="3" id="KW-0408">Iron</keyword>
<dbReference type="GO" id="GO:0005506">
    <property type="term" value="F:iron ion binding"/>
    <property type="evidence" value="ECO:0007669"/>
    <property type="project" value="InterPro"/>
</dbReference>
<dbReference type="EMBL" id="VEPZ02001271">
    <property type="protein sequence ID" value="KAE8683226.1"/>
    <property type="molecule type" value="Genomic_DNA"/>
</dbReference>
<dbReference type="AlphaFoldDB" id="A0A6A2YUZ2"/>
<dbReference type="SUPFAM" id="SSF48264">
    <property type="entry name" value="Cytochrome P450"/>
    <property type="match status" value="1"/>
</dbReference>
<protein>
    <submittedName>
        <fullName evidence="6">Uncharacterized protein</fullName>
    </submittedName>
</protein>
<feature type="transmembrane region" description="Helical" evidence="5">
    <location>
        <begin position="6"/>
        <end position="25"/>
    </location>
</feature>